<dbReference type="EMBL" id="CADCTR010002343">
    <property type="protein sequence ID" value="CAA9347383.1"/>
    <property type="molecule type" value="Genomic_DNA"/>
</dbReference>
<name>A0A6J4M1H1_9CHLR</name>
<protein>
    <submittedName>
        <fullName evidence="1">Uncharacterized protein</fullName>
    </submittedName>
</protein>
<accession>A0A6J4M1H1</accession>
<proteinExistence type="predicted"/>
<feature type="non-terminal residue" evidence="1">
    <location>
        <position position="35"/>
    </location>
</feature>
<reference evidence="1" key="1">
    <citation type="submission" date="2020-02" db="EMBL/GenBank/DDBJ databases">
        <authorList>
            <person name="Meier V. D."/>
        </authorList>
    </citation>
    <scope>NUCLEOTIDE SEQUENCE</scope>
    <source>
        <strain evidence="1">AVDCRST_MAG93</strain>
    </source>
</reference>
<evidence type="ECO:0000313" key="1">
    <source>
        <dbReference type="EMBL" id="CAA9347383.1"/>
    </source>
</evidence>
<gene>
    <name evidence="1" type="ORF">AVDCRST_MAG93-6955</name>
</gene>
<sequence>MSPSVANDRKISYLTQLLLSDGVSDVAESRGLSAR</sequence>
<dbReference type="AlphaFoldDB" id="A0A6J4M1H1"/>
<organism evidence="1">
    <name type="scientific">uncultured Chloroflexia bacterium</name>
    <dbReference type="NCBI Taxonomy" id="1672391"/>
    <lineage>
        <taxon>Bacteria</taxon>
        <taxon>Bacillati</taxon>
        <taxon>Chloroflexota</taxon>
        <taxon>Chloroflexia</taxon>
        <taxon>environmental samples</taxon>
    </lineage>
</organism>